<feature type="region of interest" description="Disordered" evidence="1">
    <location>
        <begin position="119"/>
        <end position="141"/>
    </location>
</feature>
<dbReference type="EMBL" id="JAKKPZ010000003">
    <property type="protein sequence ID" value="KAI1723744.1"/>
    <property type="molecule type" value="Genomic_DNA"/>
</dbReference>
<feature type="region of interest" description="Disordered" evidence="1">
    <location>
        <begin position="155"/>
        <end position="186"/>
    </location>
</feature>
<gene>
    <name evidence="3" type="ORF">DdX_03916</name>
</gene>
<proteinExistence type="predicted"/>
<evidence type="ECO:0000256" key="1">
    <source>
        <dbReference type="SAM" id="MobiDB-lite"/>
    </source>
</evidence>
<comment type="caution">
    <text evidence="3">The sequence shown here is derived from an EMBL/GenBank/DDBJ whole genome shotgun (WGS) entry which is preliminary data.</text>
</comment>
<reference evidence="3" key="1">
    <citation type="submission" date="2022-01" db="EMBL/GenBank/DDBJ databases">
        <title>Genome Sequence Resource for Two Populations of Ditylenchus destructor, the Migratory Endoparasitic Phytonematode.</title>
        <authorList>
            <person name="Zhang H."/>
            <person name="Lin R."/>
            <person name="Xie B."/>
        </authorList>
    </citation>
    <scope>NUCLEOTIDE SEQUENCE</scope>
    <source>
        <strain evidence="3">BazhouSP</strain>
    </source>
</reference>
<dbReference type="AlphaFoldDB" id="A0AAD4RBL3"/>
<keyword evidence="2" id="KW-0812">Transmembrane</keyword>
<feature type="transmembrane region" description="Helical" evidence="2">
    <location>
        <begin position="35"/>
        <end position="60"/>
    </location>
</feature>
<dbReference type="Proteomes" id="UP001201812">
    <property type="component" value="Unassembled WGS sequence"/>
</dbReference>
<name>A0AAD4RBL3_9BILA</name>
<keyword evidence="4" id="KW-1185">Reference proteome</keyword>
<keyword evidence="2" id="KW-1133">Transmembrane helix</keyword>
<evidence type="ECO:0000313" key="4">
    <source>
        <dbReference type="Proteomes" id="UP001201812"/>
    </source>
</evidence>
<protein>
    <submittedName>
        <fullName evidence="3">Uncharacterized protein</fullName>
    </submittedName>
</protein>
<accession>A0AAD4RBL3</accession>
<keyword evidence="2" id="KW-0472">Membrane</keyword>
<evidence type="ECO:0000256" key="2">
    <source>
        <dbReference type="SAM" id="Phobius"/>
    </source>
</evidence>
<evidence type="ECO:0000313" key="3">
    <source>
        <dbReference type="EMBL" id="KAI1723744.1"/>
    </source>
</evidence>
<sequence length="255" mass="26929">MCFAAVLIGNLVVLGCLLLAWNANAVSNRNVMWAVLIVGIASGLSFLCCALFFLLCFGAGTTYKKSTLIRKISGLGKKGKREGGRLYGIQTVCPTPEFQYFANTTMVFTAANAEMDNQILDSRQPTTATTATSGSLGERSNVSQSHLSAFSLISTAPASSPQPPAQLGAQHSSDIRSHRGPSITSLHMPHMSQYTASSGHSGSLPFAPLSHGDDTTLSSSIIQFPPPFPNLSSGDYSYSNIPAYSDQNLSIVSGV</sequence>
<organism evidence="3 4">
    <name type="scientific">Ditylenchus destructor</name>
    <dbReference type="NCBI Taxonomy" id="166010"/>
    <lineage>
        <taxon>Eukaryota</taxon>
        <taxon>Metazoa</taxon>
        <taxon>Ecdysozoa</taxon>
        <taxon>Nematoda</taxon>
        <taxon>Chromadorea</taxon>
        <taxon>Rhabditida</taxon>
        <taxon>Tylenchina</taxon>
        <taxon>Tylenchomorpha</taxon>
        <taxon>Sphaerularioidea</taxon>
        <taxon>Anguinidae</taxon>
        <taxon>Anguininae</taxon>
        <taxon>Ditylenchus</taxon>
    </lineage>
</organism>